<gene>
    <name evidence="1" type="ORF">SCALOS_LOCUS1592</name>
</gene>
<protein>
    <submittedName>
        <fullName evidence="1">10486_t:CDS:1</fullName>
    </submittedName>
</protein>
<dbReference type="Proteomes" id="UP000789860">
    <property type="component" value="Unassembled WGS sequence"/>
</dbReference>
<dbReference type="EMBL" id="CAJVPM010001137">
    <property type="protein sequence ID" value="CAG8460490.1"/>
    <property type="molecule type" value="Genomic_DNA"/>
</dbReference>
<sequence>MAVIIVSNSLAKFGMPYNLKHNVSSIREAKSDINQNVPLRD</sequence>
<comment type="caution">
    <text evidence="1">The sequence shown here is derived from an EMBL/GenBank/DDBJ whole genome shotgun (WGS) entry which is preliminary data.</text>
</comment>
<keyword evidence="2" id="KW-1185">Reference proteome</keyword>
<evidence type="ECO:0000313" key="2">
    <source>
        <dbReference type="Proteomes" id="UP000789860"/>
    </source>
</evidence>
<name>A0ACA9K9V6_9GLOM</name>
<proteinExistence type="predicted"/>
<evidence type="ECO:0000313" key="1">
    <source>
        <dbReference type="EMBL" id="CAG8460490.1"/>
    </source>
</evidence>
<organism evidence="1 2">
    <name type="scientific">Scutellospora calospora</name>
    <dbReference type="NCBI Taxonomy" id="85575"/>
    <lineage>
        <taxon>Eukaryota</taxon>
        <taxon>Fungi</taxon>
        <taxon>Fungi incertae sedis</taxon>
        <taxon>Mucoromycota</taxon>
        <taxon>Glomeromycotina</taxon>
        <taxon>Glomeromycetes</taxon>
        <taxon>Diversisporales</taxon>
        <taxon>Gigasporaceae</taxon>
        <taxon>Scutellospora</taxon>
    </lineage>
</organism>
<accession>A0ACA9K9V6</accession>
<reference evidence="1" key="1">
    <citation type="submission" date="2021-06" db="EMBL/GenBank/DDBJ databases">
        <authorList>
            <person name="Kallberg Y."/>
            <person name="Tangrot J."/>
            <person name="Rosling A."/>
        </authorList>
    </citation>
    <scope>NUCLEOTIDE SEQUENCE</scope>
    <source>
        <strain evidence="1">AU212A</strain>
    </source>
</reference>